<dbReference type="InterPro" id="IPR001867">
    <property type="entry name" value="OmpR/PhoB-type_DNA-bd"/>
</dbReference>
<evidence type="ECO:0000313" key="5">
    <source>
        <dbReference type="EMBL" id="PWE86386.1"/>
    </source>
</evidence>
<dbReference type="InterPro" id="IPR036388">
    <property type="entry name" value="WH-like_DNA-bd_sf"/>
</dbReference>
<dbReference type="SUPFAM" id="SSF48452">
    <property type="entry name" value="TPR-like"/>
    <property type="match status" value="1"/>
</dbReference>
<dbReference type="RefSeq" id="WP_109215941.1">
    <property type="nucleotide sequence ID" value="NZ_CAJLEE010000031.1"/>
</dbReference>
<dbReference type="AlphaFoldDB" id="A0A2V1JQB1"/>
<dbReference type="SMART" id="SM00862">
    <property type="entry name" value="Trans_reg_C"/>
    <property type="match status" value="1"/>
</dbReference>
<evidence type="ECO:0000256" key="2">
    <source>
        <dbReference type="ARBA" id="ARBA00023125"/>
    </source>
</evidence>
<evidence type="ECO:0000256" key="1">
    <source>
        <dbReference type="ARBA" id="ARBA00005820"/>
    </source>
</evidence>
<dbReference type="InterPro" id="IPR005158">
    <property type="entry name" value="BTAD"/>
</dbReference>
<dbReference type="PANTHER" id="PTHR35807:SF2">
    <property type="entry name" value="TRANSCRIPTIONAL ACTIVATOR DOMAIN"/>
    <property type="match status" value="1"/>
</dbReference>
<keyword evidence="6" id="KW-1185">Reference proteome</keyword>
<dbReference type="PANTHER" id="PTHR35807">
    <property type="entry name" value="TRANSCRIPTIONAL REGULATOR REDD-RELATED"/>
    <property type="match status" value="1"/>
</dbReference>
<feature type="domain" description="OmpR/PhoB-type" evidence="3">
    <location>
        <begin position="28"/>
        <end position="103"/>
    </location>
</feature>
<evidence type="ECO:0000259" key="3">
    <source>
        <dbReference type="SMART" id="SM00862"/>
    </source>
</evidence>
<dbReference type="GO" id="GO:0003677">
    <property type="term" value="F:DNA binding"/>
    <property type="evidence" value="ECO:0007669"/>
    <property type="project" value="UniProtKB-KW"/>
</dbReference>
<dbReference type="Gene3D" id="1.10.10.10">
    <property type="entry name" value="Winged helix-like DNA-binding domain superfamily/Winged helix DNA-binding domain"/>
    <property type="match status" value="1"/>
</dbReference>
<sequence>MNEKLPILNVHMLGDFSVMYGNQPISFGKNTTTKAMKLLQILLYHGEQGISREKLLNALYVREELADASNNLRVTVHRLKKIIVDAGLPADEYIHIKKGIYSWQAPMRVEVDVKRFVSLYKESKECTDKERKEELLTQVCQMYHGEFLPALSGEEWVLLESIQYKKIYSESLKELCESLMTKGEYEEVLALCESACRMYPFDEWQSVRIECFIRLKRFKEALKEYEDTAKLFFEELGITPSDRLLKQFDEMSNQMNHTNPREINEIKERLKEDSDRGGAYYCSLPSFRDSYRLVSRMLERNGQSAYLMLCSITDGKGHPMEKPEKLAVMAEELQNSIQHSLRRGDSFTKYSSSQYLILLTGTNKENCEMIFDRLRKYFSREHKSWGKNLEYFVSSIADVENPDSPIQFQKDKNVW</sequence>
<dbReference type="Pfam" id="PF00486">
    <property type="entry name" value="Trans_reg_C"/>
    <property type="match status" value="1"/>
</dbReference>
<dbReference type="GO" id="GO:0000160">
    <property type="term" value="P:phosphorelay signal transduction system"/>
    <property type="evidence" value="ECO:0007669"/>
    <property type="project" value="InterPro"/>
</dbReference>
<evidence type="ECO:0000259" key="4">
    <source>
        <dbReference type="SMART" id="SM01043"/>
    </source>
</evidence>
<reference evidence="5 6" key="1">
    <citation type="submission" date="2014-09" db="EMBL/GenBank/DDBJ databases">
        <title>Butyrate-producing bacteria isolated from human gut.</title>
        <authorList>
            <person name="Zhang Q."/>
            <person name="Zhao L."/>
        </authorList>
    </citation>
    <scope>NUCLEOTIDE SEQUENCE [LARGE SCALE GENOMIC DNA]</scope>
    <source>
        <strain evidence="5 6">21</strain>
    </source>
</reference>
<name>A0A2V1JQB1_EUBRA</name>
<dbReference type="InterPro" id="IPR011990">
    <property type="entry name" value="TPR-like_helical_dom_sf"/>
</dbReference>
<dbReference type="InterPro" id="IPR051677">
    <property type="entry name" value="AfsR-DnrI-RedD_regulator"/>
</dbReference>
<dbReference type="OrthoDB" id="142950at2"/>
<dbReference type="InterPro" id="IPR016032">
    <property type="entry name" value="Sig_transdc_resp-reg_C-effctor"/>
</dbReference>
<dbReference type="EMBL" id="JRFU01000112">
    <property type="protein sequence ID" value="PWE86386.1"/>
    <property type="molecule type" value="Genomic_DNA"/>
</dbReference>
<keyword evidence="2" id="KW-0238">DNA-binding</keyword>
<dbReference type="GO" id="GO:0006355">
    <property type="term" value="P:regulation of DNA-templated transcription"/>
    <property type="evidence" value="ECO:0007669"/>
    <property type="project" value="InterPro"/>
</dbReference>
<organism evidence="5 6">
    <name type="scientific">Eubacterium ramulus</name>
    <dbReference type="NCBI Taxonomy" id="39490"/>
    <lineage>
        <taxon>Bacteria</taxon>
        <taxon>Bacillati</taxon>
        <taxon>Bacillota</taxon>
        <taxon>Clostridia</taxon>
        <taxon>Eubacteriales</taxon>
        <taxon>Eubacteriaceae</taxon>
        <taxon>Eubacterium</taxon>
    </lineage>
</organism>
<comment type="similarity">
    <text evidence="1">Belongs to the AfsR/DnrI/RedD regulatory family.</text>
</comment>
<dbReference type="Gene3D" id="1.25.40.10">
    <property type="entry name" value="Tetratricopeptide repeat domain"/>
    <property type="match status" value="1"/>
</dbReference>
<accession>A0A2V1JQB1</accession>
<dbReference type="Proteomes" id="UP000245288">
    <property type="component" value="Unassembled WGS sequence"/>
</dbReference>
<feature type="domain" description="Bacterial transcriptional activator" evidence="4">
    <location>
        <begin position="111"/>
        <end position="245"/>
    </location>
</feature>
<comment type="caution">
    <text evidence="5">The sequence shown here is derived from an EMBL/GenBank/DDBJ whole genome shotgun (WGS) entry which is preliminary data.</text>
</comment>
<protein>
    <submittedName>
        <fullName evidence="5">Transcriptional regulator</fullName>
    </submittedName>
</protein>
<dbReference type="SMART" id="SM01043">
    <property type="entry name" value="BTAD"/>
    <property type="match status" value="1"/>
</dbReference>
<proteinExistence type="inferred from homology"/>
<dbReference type="Pfam" id="PF03704">
    <property type="entry name" value="BTAD"/>
    <property type="match status" value="1"/>
</dbReference>
<dbReference type="SUPFAM" id="SSF46894">
    <property type="entry name" value="C-terminal effector domain of the bipartite response regulators"/>
    <property type="match status" value="1"/>
</dbReference>
<gene>
    <name evidence="5" type="ORF">LG34_10355</name>
</gene>
<evidence type="ECO:0000313" key="6">
    <source>
        <dbReference type="Proteomes" id="UP000245288"/>
    </source>
</evidence>